<feature type="non-terminal residue" evidence="2">
    <location>
        <position position="1"/>
    </location>
</feature>
<dbReference type="InterPro" id="IPR001810">
    <property type="entry name" value="F-box_dom"/>
</dbReference>
<name>A0A7R9BWW8_9CRUS</name>
<organism evidence="2">
    <name type="scientific">Notodromas monacha</name>
    <dbReference type="NCBI Taxonomy" id="399045"/>
    <lineage>
        <taxon>Eukaryota</taxon>
        <taxon>Metazoa</taxon>
        <taxon>Ecdysozoa</taxon>
        <taxon>Arthropoda</taxon>
        <taxon>Crustacea</taxon>
        <taxon>Oligostraca</taxon>
        <taxon>Ostracoda</taxon>
        <taxon>Podocopa</taxon>
        <taxon>Podocopida</taxon>
        <taxon>Cypridocopina</taxon>
        <taxon>Cypridoidea</taxon>
        <taxon>Cyprididae</taxon>
        <taxon>Notodromas</taxon>
    </lineage>
</organism>
<gene>
    <name evidence="2" type="ORF">NMOB1V02_LOCUS10761</name>
</gene>
<dbReference type="SUPFAM" id="SSF81383">
    <property type="entry name" value="F-box domain"/>
    <property type="match status" value="1"/>
</dbReference>
<dbReference type="InterPro" id="IPR036047">
    <property type="entry name" value="F-box-like_dom_sf"/>
</dbReference>
<dbReference type="Proteomes" id="UP000678499">
    <property type="component" value="Unassembled WGS sequence"/>
</dbReference>
<protein>
    <recommendedName>
        <fullName evidence="1">F-box domain-containing protein</fullName>
    </recommendedName>
</protein>
<dbReference type="PROSITE" id="PS50181">
    <property type="entry name" value="FBOX"/>
    <property type="match status" value="1"/>
</dbReference>
<sequence>MSAYLVRLNYGLRGLSYMHLGSQCSTCSCAKFLQEKQVATVFYVLFKPKEMDELDSEEMDAYLAGDWDTYKRLTSNNSRRIRIHVHQKRGKQKLGEGCQEEYYLQSIFSIRPITPGDFRLVMHGKKLRNFDMSLHVNHELKSLEGGITLELDHGDIIECFHRGIPCLRVMFLRPRGHCVQEHETPSLLSLPCLVKRTILKYLNPVETMNNLVPVCRSFFELVRNGGIWTNLELPRHVLSSAPLGHLNGFFNVFAGVRVRNARRLAMDFDRDMNTFYDPPDITRPFIKSVGCWKNLMSLDIYSWDEKHSLIAGLKNEAFAKLKRLHLSYIFDKWNPRGRATTFPGNNPSAQAEFISFLGSGVLRSLHAEHLPVKMDKKAWILAQKSGTFSNLESLSLCEDIFEKMPVFYEPDLKSLWLQNVKPGRAVQRLMEMPSLEKLFVMCGPDAEASISDGQASGMAEPKLIRAFDDYPKEWLENLKYISDYGFGKTFVPYSKMKNLECVALSSLRHNAGNADVDDGSSDACVFEELRWCSKLRGLVVHVPYDDILNNGFSKMPQKLEFAAFSGRVSGVVSALKSFAESQNSLDDLWIHVSFPKDVEEILRALTSFELLKNVVLVLKEKCAVKHSMAYYMEVMKKCWGLPFDIEGSSPKTGSGDDFFVKQVTLLIERSTHNYTFHTYNFELERYTTFFSSRIPNFFSDWFKNVPCCRGTDESSAIPPFSSTAAFTAATLAAAKAAVDENGGIALEDLEATLGKNAKCIMSAYIMKINYGLQDLAYLELKRNHSSISDSGICQNLTERSTTAAVFYLVSKNVMKTPDIPHIPL</sequence>
<evidence type="ECO:0000313" key="3">
    <source>
        <dbReference type="Proteomes" id="UP000678499"/>
    </source>
</evidence>
<proteinExistence type="predicted"/>
<dbReference type="AlphaFoldDB" id="A0A7R9BWW8"/>
<keyword evidence="3" id="KW-1185">Reference proteome</keyword>
<dbReference type="EMBL" id="OA886940">
    <property type="protein sequence ID" value="CAD7283143.1"/>
    <property type="molecule type" value="Genomic_DNA"/>
</dbReference>
<accession>A0A7R9BWW8</accession>
<feature type="domain" description="F-box" evidence="1">
    <location>
        <begin position="184"/>
        <end position="231"/>
    </location>
</feature>
<dbReference type="EMBL" id="CAJPEX010004903">
    <property type="protein sequence ID" value="CAG0923295.1"/>
    <property type="molecule type" value="Genomic_DNA"/>
</dbReference>
<reference evidence="2" key="1">
    <citation type="submission" date="2020-11" db="EMBL/GenBank/DDBJ databases">
        <authorList>
            <person name="Tran Van P."/>
        </authorList>
    </citation>
    <scope>NUCLEOTIDE SEQUENCE</scope>
</reference>
<evidence type="ECO:0000313" key="2">
    <source>
        <dbReference type="EMBL" id="CAD7283143.1"/>
    </source>
</evidence>
<evidence type="ECO:0000259" key="1">
    <source>
        <dbReference type="PROSITE" id="PS50181"/>
    </source>
</evidence>
<dbReference type="PROSITE" id="PS51257">
    <property type="entry name" value="PROKAR_LIPOPROTEIN"/>
    <property type="match status" value="1"/>
</dbReference>